<evidence type="ECO:0000313" key="4">
    <source>
        <dbReference type="Proteomes" id="UP001151760"/>
    </source>
</evidence>
<reference evidence="3" key="2">
    <citation type="submission" date="2022-01" db="EMBL/GenBank/DDBJ databases">
        <authorList>
            <person name="Yamashiro T."/>
            <person name="Shiraishi A."/>
            <person name="Satake H."/>
            <person name="Nakayama K."/>
        </authorList>
    </citation>
    <scope>NUCLEOTIDE SEQUENCE</scope>
</reference>
<name>A0ABQ5GEX0_9ASTR</name>
<feature type="coiled-coil region" evidence="1">
    <location>
        <begin position="64"/>
        <end position="148"/>
    </location>
</feature>
<comment type="caution">
    <text evidence="3">The sequence shown here is derived from an EMBL/GenBank/DDBJ whole genome shotgun (WGS) entry which is preliminary data.</text>
</comment>
<keyword evidence="1" id="KW-0175">Coiled coil</keyword>
<sequence>MNLIPSPKRVKDSGYLAEDGCERPVDVSVERVTLYCDARGYSEHAQDGRVRLLRGVQREQGHRIVGVESAVMALTERIAELERDNRRLRGTMSVESPAELIDSSGLSRSKARMEEMEMEMEEMEMEEMEEMEMEEMETEMEIMEIKALWIDRWLRKMETVFNIRKHSWECDGLPNTSRLQDAIRIANQLMDKKLQGYVARSAENKRRMESNLRDNLDSKRSKRQISSGQNVARALGWEQ</sequence>
<dbReference type="EMBL" id="BQNB010018394">
    <property type="protein sequence ID" value="GJT73908.1"/>
    <property type="molecule type" value="Genomic_DNA"/>
</dbReference>
<accession>A0ABQ5GEX0</accession>
<proteinExistence type="predicted"/>
<keyword evidence="4" id="KW-1185">Reference proteome</keyword>
<reference evidence="3" key="1">
    <citation type="journal article" date="2022" name="Int. J. Mol. Sci.">
        <title>Draft Genome of Tanacetum Coccineum: Genomic Comparison of Closely Related Tanacetum-Family Plants.</title>
        <authorList>
            <person name="Yamashiro T."/>
            <person name="Shiraishi A."/>
            <person name="Nakayama K."/>
            <person name="Satake H."/>
        </authorList>
    </citation>
    <scope>NUCLEOTIDE SEQUENCE</scope>
</reference>
<protein>
    <submittedName>
        <fullName evidence="3">Uncharacterized protein</fullName>
    </submittedName>
</protein>
<organism evidence="3 4">
    <name type="scientific">Tanacetum coccineum</name>
    <dbReference type="NCBI Taxonomy" id="301880"/>
    <lineage>
        <taxon>Eukaryota</taxon>
        <taxon>Viridiplantae</taxon>
        <taxon>Streptophyta</taxon>
        <taxon>Embryophyta</taxon>
        <taxon>Tracheophyta</taxon>
        <taxon>Spermatophyta</taxon>
        <taxon>Magnoliopsida</taxon>
        <taxon>eudicotyledons</taxon>
        <taxon>Gunneridae</taxon>
        <taxon>Pentapetalae</taxon>
        <taxon>asterids</taxon>
        <taxon>campanulids</taxon>
        <taxon>Asterales</taxon>
        <taxon>Asteraceae</taxon>
        <taxon>Asteroideae</taxon>
        <taxon>Anthemideae</taxon>
        <taxon>Anthemidinae</taxon>
        <taxon>Tanacetum</taxon>
    </lineage>
</organism>
<evidence type="ECO:0000313" key="3">
    <source>
        <dbReference type="EMBL" id="GJT73908.1"/>
    </source>
</evidence>
<evidence type="ECO:0000256" key="1">
    <source>
        <dbReference type="SAM" id="Coils"/>
    </source>
</evidence>
<feature type="region of interest" description="Disordered" evidence="2">
    <location>
        <begin position="211"/>
        <end position="239"/>
    </location>
</feature>
<evidence type="ECO:0000256" key="2">
    <source>
        <dbReference type="SAM" id="MobiDB-lite"/>
    </source>
</evidence>
<dbReference type="Proteomes" id="UP001151760">
    <property type="component" value="Unassembled WGS sequence"/>
</dbReference>
<gene>
    <name evidence="3" type="ORF">Tco_1033194</name>
</gene>